<gene>
    <name evidence="6" type="ORF">SAMN02745204_01351</name>
</gene>
<evidence type="ECO:0000256" key="3">
    <source>
        <dbReference type="ARBA" id="ARBA00022723"/>
    </source>
</evidence>
<reference evidence="7" key="1">
    <citation type="submission" date="2016-11" db="EMBL/GenBank/DDBJ databases">
        <authorList>
            <person name="Varghese N."/>
            <person name="Submissions S."/>
        </authorList>
    </citation>
    <scope>NUCLEOTIDE SEQUENCE [LARGE SCALE GENOMIC DNA]</scope>
    <source>
        <strain evidence="7">DSM 14834</strain>
    </source>
</reference>
<keyword evidence="3" id="KW-0479">Metal-binding</keyword>
<protein>
    <submittedName>
        <fullName evidence="6">Globin</fullName>
    </submittedName>
</protein>
<evidence type="ECO:0000256" key="2">
    <source>
        <dbReference type="ARBA" id="ARBA00022617"/>
    </source>
</evidence>
<dbReference type="STRING" id="213588.SAMN02745204_01351"/>
<keyword evidence="1" id="KW-0813">Transport</keyword>
<dbReference type="SUPFAM" id="SSF46458">
    <property type="entry name" value="Globin-like"/>
    <property type="match status" value="1"/>
</dbReference>
<dbReference type="GO" id="GO:0020037">
    <property type="term" value="F:heme binding"/>
    <property type="evidence" value="ECO:0007669"/>
    <property type="project" value="InterPro"/>
</dbReference>
<dbReference type="RefSeq" id="WP_072755849.1">
    <property type="nucleotide sequence ID" value="NZ_FQUK01000019.1"/>
</dbReference>
<evidence type="ECO:0000313" key="7">
    <source>
        <dbReference type="Proteomes" id="UP000242857"/>
    </source>
</evidence>
<dbReference type="CDD" id="cd08916">
    <property type="entry name" value="TrHb3_P"/>
    <property type="match status" value="1"/>
</dbReference>
<feature type="region of interest" description="Disordered" evidence="5">
    <location>
        <begin position="136"/>
        <end position="185"/>
    </location>
</feature>
<evidence type="ECO:0000313" key="6">
    <source>
        <dbReference type="EMBL" id="SHE89211.1"/>
    </source>
</evidence>
<dbReference type="InterPro" id="IPR009050">
    <property type="entry name" value="Globin-like_sf"/>
</dbReference>
<dbReference type="Proteomes" id="UP000242857">
    <property type="component" value="Unassembled WGS sequence"/>
</dbReference>
<keyword evidence="2" id="KW-0349">Heme</keyword>
<dbReference type="InterPro" id="IPR012292">
    <property type="entry name" value="Globin/Proto"/>
</dbReference>
<proteinExistence type="predicted"/>
<dbReference type="AlphaFoldDB" id="A0A1M4X6U8"/>
<evidence type="ECO:0000256" key="1">
    <source>
        <dbReference type="ARBA" id="ARBA00022448"/>
    </source>
</evidence>
<keyword evidence="7" id="KW-1185">Reference proteome</keyword>
<keyword evidence="4" id="KW-0408">Iron</keyword>
<sequence>MQKEAGVHTEGDGVVTPSDSAIPSRVQIEALVDCFYDRVRVDPELGPIFNAAITDWPAHKRQLTAFWASVLRREGSYRGNPMAAHRRHPITTAHFLHWLALWRATAETVLTPAQAARVQAYAQRIAESLHHGLGLARARPVSPSEEGLNTGPAHAMQSDAPSLRDGSSVADGTLRSVRRVPGAAG</sequence>
<evidence type="ECO:0000256" key="5">
    <source>
        <dbReference type="SAM" id="MobiDB-lite"/>
    </source>
</evidence>
<dbReference type="Pfam" id="PF01152">
    <property type="entry name" value="Bac_globin"/>
    <property type="match status" value="1"/>
</dbReference>
<dbReference type="InterPro" id="IPR001486">
    <property type="entry name" value="Hemoglobin_trunc"/>
</dbReference>
<dbReference type="Gene3D" id="1.10.490.10">
    <property type="entry name" value="Globins"/>
    <property type="match status" value="1"/>
</dbReference>
<organism evidence="6 7">
    <name type="scientific">Thermomonas hydrothermalis</name>
    <dbReference type="NCBI Taxonomy" id="213588"/>
    <lineage>
        <taxon>Bacteria</taxon>
        <taxon>Pseudomonadati</taxon>
        <taxon>Pseudomonadota</taxon>
        <taxon>Gammaproteobacteria</taxon>
        <taxon>Lysobacterales</taxon>
        <taxon>Lysobacteraceae</taxon>
        <taxon>Thermomonas</taxon>
    </lineage>
</organism>
<dbReference type="OrthoDB" id="25954at2"/>
<name>A0A1M4X6U8_9GAMM</name>
<dbReference type="EMBL" id="FQUK01000019">
    <property type="protein sequence ID" value="SHE89211.1"/>
    <property type="molecule type" value="Genomic_DNA"/>
</dbReference>
<dbReference type="GO" id="GO:0046872">
    <property type="term" value="F:metal ion binding"/>
    <property type="evidence" value="ECO:0007669"/>
    <property type="project" value="UniProtKB-KW"/>
</dbReference>
<evidence type="ECO:0000256" key="4">
    <source>
        <dbReference type="ARBA" id="ARBA00023004"/>
    </source>
</evidence>
<accession>A0A1M4X6U8</accession>
<dbReference type="GO" id="GO:0019825">
    <property type="term" value="F:oxygen binding"/>
    <property type="evidence" value="ECO:0007669"/>
    <property type="project" value="InterPro"/>
</dbReference>